<name>A0A8H3URG9_VENIN</name>
<keyword evidence="3" id="KW-1185">Reference proteome</keyword>
<dbReference type="EMBL" id="WNWR01000568">
    <property type="protein sequence ID" value="KAE9974182.1"/>
    <property type="molecule type" value="Genomic_DNA"/>
</dbReference>
<feature type="region of interest" description="Disordered" evidence="1">
    <location>
        <begin position="1"/>
        <end position="31"/>
    </location>
</feature>
<dbReference type="Proteomes" id="UP000490939">
    <property type="component" value="Unassembled WGS sequence"/>
</dbReference>
<gene>
    <name evidence="2" type="ORF">EG327_008837</name>
</gene>
<evidence type="ECO:0000256" key="1">
    <source>
        <dbReference type="SAM" id="MobiDB-lite"/>
    </source>
</evidence>
<feature type="compositionally biased region" description="Low complexity" evidence="1">
    <location>
        <begin position="277"/>
        <end position="289"/>
    </location>
</feature>
<feature type="region of interest" description="Disordered" evidence="1">
    <location>
        <begin position="63"/>
        <end position="111"/>
    </location>
</feature>
<feature type="compositionally biased region" description="Basic and acidic residues" evidence="1">
    <location>
        <begin position="11"/>
        <end position="22"/>
    </location>
</feature>
<evidence type="ECO:0000313" key="3">
    <source>
        <dbReference type="Proteomes" id="UP000490939"/>
    </source>
</evidence>
<evidence type="ECO:0000313" key="2">
    <source>
        <dbReference type="EMBL" id="KAE9974182.1"/>
    </source>
</evidence>
<dbReference type="AlphaFoldDB" id="A0A8H3URG9"/>
<feature type="region of interest" description="Disordered" evidence="1">
    <location>
        <begin position="257"/>
        <end position="289"/>
    </location>
</feature>
<reference evidence="2 3" key="1">
    <citation type="submission" date="2019-07" db="EMBL/GenBank/DDBJ databases">
        <title>Venturia inaequalis Genome Resource.</title>
        <authorList>
            <person name="Lichtner F.J."/>
        </authorList>
    </citation>
    <scope>NUCLEOTIDE SEQUENCE [LARGE SCALE GENOMIC DNA]</scope>
    <source>
        <strain evidence="2 3">DMI_063113</strain>
    </source>
</reference>
<accession>A0A8H3URG9</accession>
<organism evidence="2 3">
    <name type="scientific">Venturia inaequalis</name>
    <name type="common">Apple scab fungus</name>
    <dbReference type="NCBI Taxonomy" id="5025"/>
    <lineage>
        <taxon>Eukaryota</taxon>
        <taxon>Fungi</taxon>
        <taxon>Dikarya</taxon>
        <taxon>Ascomycota</taxon>
        <taxon>Pezizomycotina</taxon>
        <taxon>Dothideomycetes</taxon>
        <taxon>Pleosporomycetidae</taxon>
        <taxon>Venturiales</taxon>
        <taxon>Venturiaceae</taxon>
        <taxon>Venturia</taxon>
    </lineage>
</organism>
<proteinExistence type="predicted"/>
<sequence>MSDGSHNFHLKRMDFNAPRPRETPPPSSNDMSEVLKCFKFLAESAPAWLKSLQDLEEKVRQRKAEVEKMSRTPSQTVRKRSGSNESLRPSRDDTGNCPSVVGGGEQQQMSMSSPYAIPVLQRTPSNTSKRKRIASSIASITSATQKRYRARNPIIVYYDSEVQKGFEHLVQGIGSGRNYIRKARLAIRMETLTTVSASARADQAIGTNILPASLSAASRSRSKGRRNDNNNNYNITQSGYEILLAQGLRSTRGLETLRPMLPRSTSTSAAADGLGRSSSTATTTTTTPDPCTLADQALDSAQALCESGAYHFLREGECAAEILGARAIFEGLVESAGKEVERLTVLERARQNRREEERVVEVERREVGRMGVGSNPALIGEGGLGAMIEADDESCDEEGEEEGDGDGDFAVLGLPFRCMART</sequence>
<comment type="caution">
    <text evidence="2">The sequence shown here is derived from an EMBL/GenBank/DDBJ whole genome shotgun (WGS) entry which is preliminary data.</text>
</comment>
<protein>
    <submittedName>
        <fullName evidence="2">Uncharacterized protein</fullName>
    </submittedName>
</protein>